<keyword evidence="8 14" id="KW-1133">Transmembrane helix</keyword>
<evidence type="ECO:0000256" key="4">
    <source>
        <dbReference type="ARBA" id="ARBA00016335"/>
    </source>
</evidence>
<dbReference type="CDD" id="cd13957">
    <property type="entry name" value="PT_UbiA_Cox10"/>
    <property type="match status" value="1"/>
</dbReference>
<evidence type="ECO:0000256" key="7">
    <source>
        <dbReference type="ARBA" id="ARBA00022946"/>
    </source>
</evidence>
<feature type="transmembrane region" description="Helical" evidence="14">
    <location>
        <begin position="350"/>
        <end position="367"/>
    </location>
</feature>
<feature type="transmembrane region" description="Helical" evidence="14">
    <location>
        <begin position="102"/>
        <end position="119"/>
    </location>
</feature>
<evidence type="ECO:0000256" key="8">
    <source>
        <dbReference type="ARBA" id="ARBA00022989"/>
    </source>
</evidence>
<organism evidence="15 16">
    <name type="scientific">Drosophila lebanonensis</name>
    <name type="common">Fruit fly</name>
    <name type="synonym">Scaptodrosophila lebanonensis</name>
    <dbReference type="NCBI Taxonomy" id="7225"/>
    <lineage>
        <taxon>Eukaryota</taxon>
        <taxon>Metazoa</taxon>
        <taxon>Ecdysozoa</taxon>
        <taxon>Arthropoda</taxon>
        <taxon>Hexapoda</taxon>
        <taxon>Insecta</taxon>
        <taxon>Pterygota</taxon>
        <taxon>Neoptera</taxon>
        <taxon>Endopterygota</taxon>
        <taxon>Diptera</taxon>
        <taxon>Brachycera</taxon>
        <taxon>Muscomorpha</taxon>
        <taxon>Ephydroidea</taxon>
        <taxon>Drosophilidae</taxon>
        <taxon>Scaptodrosophila</taxon>
    </lineage>
</organism>
<feature type="transmembrane region" description="Helical" evidence="14">
    <location>
        <begin position="296"/>
        <end position="313"/>
    </location>
</feature>
<proteinExistence type="inferred from homology"/>
<evidence type="ECO:0000256" key="10">
    <source>
        <dbReference type="ARBA" id="ARBA00023133"/>
    </source>
</evidence>
<dbReference type="AlphaFoldDB" id="A0A6J2U805"/>
<comment type="catalytic activity">
    <reaction evidence="13">
        <text>heme b + (2E,6E)-farnesyl diphosphate + H2O = Fe(II)-heme o + diphosphate</text>
        <dbReference type="Rhea" id="RHEA:28070"/>
        <dbReference type="ChEBI" id="CHEBI:15377"/>
        <dbReference type="ChEBI" id="CHEBI:33019"/>
        <dbReference type="ChEBI" id="CHEBI:60344"/>
        <dbReference type="ChEBI" id="CHEBI:60530"/>
        <dbReference type="ChEBI" id="CHEBI:175763"/>
        <dbReference type="EC" id="2.5.1.141"/>
    </reaction>
</comment>
<dbReference type="InterPro" id="IPR006369">
    <property type="entry name" value="Protohaem_IX_farnesylTrfase"/>
</dbReference>
<dbReference type="PANTHER" id="PTHR43448:SF2">
    <property type="entry name" value="PROTOHEME IX FARNESYLTRANSFERASE, MITOCHONDRIAL"/>
    <property type="match status" value="1"/>
</dbReference>
<dbReference type="Pfam" id="PF01040">
    <property type="entry name" value="UbiA"/>
    <property type="match status" value="1"/>
</dbReference>
<evidence type="ECO:0000256" key="13">
    <source>
        <dbReference type="ARBA" id="ARBA00047690"/>
    </source>
</evidence>
<dbReference type="InterPro" id="IPR044878">
    <property type="entry name" value="UbiA_sf"/>
</dbReference>
<keyword evidence="9" id="KW-0496">Mitochondrion</keyword>
<dbReference type="CTD" id="1352"/>
<comment type="similarity">
    <text evidence="2">Belongs to the UbiA prenyltransferase family.</text>
</comment>
<dbReference type="Gene3D" id="1.10.357.140">
    <property type="entry name" value="UbiA prenyltransferase"/>
    <property type="match status" value="1"/>
</dbReference>
<dbReference type="OrthoDB" id="5211at2759"/>
<dbReference type="Proteomes" id="UP000504634">
    <property type="component" value="Unplaced"/>
</dbReference>
<evidence type="ECO:0000313" key="15">
    <source>
        <dbReference type="Proteomes" id="UP000504634"/>
    </source>
</evidence>
<sequence length="412" mass="45112">MIGVLVRRSTWDYLAAPSSKCQLIRLTATVSRRPWEEPSTQGVSSCGNVKLLSSISCKNSSSLAGVKKEQTRCGRLEYLDWMPSPFTNAGKTMSNYKKLSKFRLTSLVVITAMGGYAMAPAAFDISTFAMCALGTGLVSAAANSINQYHEVPFDSQMSRTKNRVLVTGQMTPLHSIGFAIASASTGLCLLYFGVNGLTAALGAGNLLLYTCVYTPMKRVSILNTWVGSIVGAIPPLMGWAGCAGTLDVGAWILAGLLYAWQFPHFNALSWNLRPDYSRAGYRMMAVTNPSLCRRTALRYTMAISGLSLLAPIFDVTNVWFALETMPLNLYFCYLAYEFHQKSDSGSSRKLFRFSLLHLPVLMLLFLVNKKNWYFTSSEQEETTIMDNKTISIHPPTSGLGSVLPVAVAAVPR</sequence>
<protein>
    <recommendedName>
        <fullName evidence="4">Protoheme IX farnesyltransferase, mitochondrial</fullName>
        <ecNumber evidence="3">2.5.1.141</ecNumber>
    </recommendedName>
    <alternativeName>
        <fullName evidence="12">Heme O synthase</fullName>
    </alternativeName>
</protein>
<feature type="transmembrane region" description="Helical" evidence="14">
    <location>
        <begin position="248"/>
        <end position="268"/>
    </location>
</feature>
<evidence type="ECO:0000256" key="1">
    <source>
        <dbReference type="ARBA" id="ARBA00004225"/>
    </source>
</evidence>
<dbReference type="EC" id="2.5.1.141" evidence="3"/>
<dbReference type="FunFam" id="1.10.357.140:FF:000004">
    <property type="entry name" value="Protoheme IX farnesyltransferase, mitochondrial"/>
    <property type="match status" value="1"/>
</dbReference>
<keyword evidence="6 14" id="KW-0812">Transmembrane</keyword>
<evidence type="ECO:0000256" key="5">
    <source>
        <dbReference type="ARBA" id="ARBA00022679"/>
    </source>
</evidence>
<keyword evidence="5" id="KW-0808">Transferase</keyword>
<evidence type="ECO:0000256" key="14">
    <source>
        <dbReference type="SAM" id="Phobius"/>
    </source>
</evidence>
<dbReference type="PROSITE" id="PS00943">
    <property type="entry name" value="UBIA"/>
    <property type="match status" value="1"/>
</dbReference>
<dbReference type="HAMAP" id="MF_00154">
    <property type="entry name" value="CyoE_CtaB"/>
    <property type="match status" value="1"/>
</dbReference>
<evidence type="ECO:0000313" key="16">
    <source>
        <dbReference type="RefSeq" id="XP_030384115.1"/>
    </source>
</evidence>
<keyword evidence="11 14" id="KW-0472">Membrane</keyword>
<accession>A0A6J2U805</accession>
<dbReference type="PANTHER" id="PTHR43448">
    <property type="entry name" value="PROTOHEME IX FARNESYLTRANSFERASE, MITOCHONDRIAL"/>
    <property type="match status" value="1"/>
</dbReference>
<evidence type="ECO:0000256" key="6">
    <source>
        <dbReference type="ARBA" id="ARBA00022692"/>
    </source>
</evidence>
<comment type="subcellular location">
    <subcellularLocation>
        <location evidence="1">Mitochondrion membrane</location>
        <topology evidence="1">Multi-pass membrane protein</topology>
    </subcellularLocation>
</comment>
<dbReference type="GO" id="GO:0008495">
    <property type="term" value="F:protoheme IX farnesyltransferase activity"/>
    <property type="evidence" value="ECO:0007669"/>
    <property type="project" value="UniProtKB-EC"/>
</dbReference>
<evidence type="ECO:0000256" key="11">
    <source>
        <dbReference type="ARBA" id="ARBA00023136"/>
    </source>
</evidence>
<dbReference type="InterPro" id="IPR000537">
    <property type="entry name" value="UbiA_prenyltransferase"/>
</dbReference>
<evidence type="ECO:0000256" key="12">
    <source>
        <dbReference type="ARBA" id="ARBA00030253"/>
    </source>
</evidence>
<feature type="transmembrane region" description="Helical" evidence="14">
    <location>
        <begin position="221"/>
        <end position="242"/>
    </location>
</feature>
<dbReference type="GO" id="GO:0031966">
    <property type="term" value="C:mitochondrial membrane"/>
    <property type="evidence" value="ECO:0007669"/>
    <property type="project" value="UniProtKB-SubCell"/>
</dbReference>
<dbReference type="GeneID" id="115631495"/>
<dbReference type="InterPro" id="IPR030470">
    <property type="entry name" value="UbiA_prenylTrfase_CS"/>
</dbReference>
<keyword evidence="7" id="KW-0809">Transit peptide</keyword>
<keyword evidence="10" id="KW-0350">Heme biosynthesis</keyword>
<name>A0A6J2U805_DROLE</name>
<evidence type="ECO:0000256" key="2">
    <source>
        <dbReference type="ARBA" id="ARBA00005985"/>
    </source>
</evidence>
<dbReference type="RefSeq" id="XP_030384115.1">
    <property type="nucleotide sequence ID" value="XM_030528255.1"/>
</dbReference>
<keyword evidence="15" id="KW-1185">Reference proteome</keyword>
<feature type="transmembrane region" description="Helical" evidence="14">
    <location>
        <begin position="189"/>
        <end position="209"/>
    </location>
</feature>
<dbReference type="GO" id="GO:0006784">
    <property type="term" value="P:heme A biosynthetic process"/>
    <property type="evidence" value="ECO:0007669"/>
    <property type="project" value="TreeGrafter"/>
</dbReference>
<dbReference type="NCBIfam" id="TIGR01473">
    <property type="entry name" value="cyoE_ctaB"/>
    <property type="match status" value="1"/>
</dbReference>
<reference evidence="16" key="1">
    <citation type="submission" date="2025-08" db="UniProtKB">
        <authorList>
            <consortium name="RefSeq"/>
        </authorList>
    </citation>
    <scope>IDENTIFICATION</scope>
    <source>
        <strain evidence="16">11010-0011.00</strain>
        <tissue evidence="16">Whole body</tissue>
    </source>
</reference>
<evidence type="ECO:0000256" key="3">
    <source>
        <dbReference type="ARBA" id="ARBA00012292"/>
    </source>
</evidence>
<gene>
    <name evidence="16" type="primary">LOC115631495</name>
</gene>
<evidence type="ECO:0000256" key="9">
    <source>
        <dbReference type="ARBA" id="ARBA00023128"/>
    </source>
</evidence>